<dbReference type="RefSeq" id="WP_307261279.1">
    <property type="nucleotide sequence ID" value="NZ_JAUSVL010000001.1"/>
</dbReference>
<sequence length="332" mass="36433">MSVSDFKRRVHAALLNLLWRQWTRLGVPGHGAGGQGAYVLDPEALLAFSSRLARYDQRLFDLLIDWLRINGDYINIQRLKASALKSPSVDAAALGAIAAHLSATCGRKWQKLANDLLPAKNAPPTPLFLHLDSPAGDFVRDQDPLALRYGFVRNLYRPPGKTTPFPLNDGASLLLQLRGMFGLSARAETVLILLNHDSCKIQDIADLSGFAWKSIQDALTELSASPLVVSHSGAKRGSRFALKNPGKFRALLDAQSVLFPDWRRVFDALAVLWTTIANPRLTSLSEQTFNSEIKRVFADAIGETFLHAGVSELKYLSPASIAELPAALDRID</sequence>
<evidence type="ECO:0000313" key="1">
    <source>
        <dbReference type="EMBL" id="MDQ0289829.1"/>
    </source>
</evidence>
<name>A0AAE3VFZ5_9BACT</name>
<keyword evidence="2" id="KW-1185">Reference proteome</keyword>
<dbReference type="EMBL" id="JAUSVL010000001">
    <property type="protein sequence ID" value="MDQ0289829.1"/>
    <property type="molecule type" value="Genomic_DNA"/>
</dbReference>
<organism evidence="1 2">
    <name type="scientific">Oligosphaera ethanolica</name>
    <dbReference type="NCBI Taxonomy" id="760260"/>
    <lineage>
        <taxon>Bacteria</taxon>
        <taxon>Pseudomonadati</taxon>
        <taxon>Lentisphaerota</taxon>
        <taxon>Oligosphaeria</taxon>
        <taxon>Oligosphaerales</taxon>
        <taxon>Oligosphaeraceae</taxon>
        <taxon>Oligosphaera</taxon>
    </lineage>
</organism>
<dbReference type="AlphaFoldDB" id="A0AAE3VFZ5"/>
<dbReference type="Proteomes" id="UP001238163">
    <property type="component" value="Unassembled WGS sequence"/>
</dbReference>
<reference evidence="1" key="1">
    <citation type="submission" date="2023-07" db="EMBL/GenBank/DDBJ databases">
        <title>Genomic Encyclopedia of Type Strains, Phase IV (KMG-IV): sequencing the most valuable type-strain genomes for metagenomic binning, comparative biology and taxonomic classification.</title>
        <authorList>
            <person name="Goeker M."/>
        </authorList>
    </citation>
    <scope>NUCLEOTIDE SEQUENCE</scope>
    <source>
        <strain evidence="1">DSM 24202</strain>
    </source>
</reference>
<proteinExistence type="predicted"/>
<comment type="caution">
    <text evidence="1">The sequence shown here is derived from an EMBL/GenBank/DDBJ whole genome shotgun (WGS) entry which is preliminary data.</text>
</comment>
<evidence type="ECO:0000313" key="2">
    <source>
        <dbReference type="Proteomes" id="UP001238163"/>
    </source>
</evidence>
<gene>
    <name evidence="1" type="ORF">J3R75_001936</name>
</gene>
<protein>
    <submittedName>
        <fullName evidence="1">Uncharacterized protein</fullName>
    </submittedName>
</protein>
<accession>A0AAE3VFZ5</accession>